<dbReference type="PRINTS" id="PR01179">
    <property type="entry name" value="ODADCRBXLASE"/>
</dbReference>
<dbReference type="InterPro" id="IPR000183">
    <property type="entry name" value="Orn/DAP/Arg_de-COase"/>
</dbReference>
<dbReference type="AlphaFoldDB" id="X1JLN6"/>
<dbReference type="InterPro" id="IPR022653">
    <property type="entry name" value="De-COase2_pyr-phos_BS"/>
</dbReference>
<dbReference type="InterPro" id="IPR022644">
    <property type="entry name" value="De-COase2_N"/>
</dbReference>
<organism evidence="4">
    <name type="scientific">marine sediment metagenome</name>
    <dbReference type="NCBI Taxonomy" id="412755"/>
    <lineage>
        <taxon>unclassified sequences</taxon>
        <taxon>metagenomes</taxon>
        <taxon>ecological metagenomes</taxon>
    </lineage>
</organism>
<keyword evidence="2" id="KW-0663">Pyridoxal phosphate</keyword>
<dbReference type="Pfam" id="PF02784">
    <property type="entry name" value="Orn_Arg_deC_N"/>
    <property type="match status" value="1"/>
</dbReference>
<accession>X1JLN6</accession>
<dbReference type="SUPFAM" id="SSF51419">
    <property type="entry name" value="PLP-binding barrel"/>
    <property type="match status" value="1"/>
</dbReference>
<gene>
    <name evidence="4" type="ORF">S03H2_70650</name>
</gene>
<name>X1JLN6_9ZZZZ</name>
<reference evidence="4" key="1">
    <citation type="journal article" date="2014" name="Front. Microbiol.">
        <title>High frequency of phylogenetically diverse reductive dehalogenase-homologous genes in deep subseafloor sedimentary metagenomes.</title>
        <authorList>
            <person name="Kawai M."/>
            <person name="Futagami T."/>
            <person name="Toyoda A."/>
            <person name="Takaki Y."/>
            <person name="Nishi S."/>
            <person name="Hori S."/>
            <person name="Arai W."/>
            <person name="Tsubouchi T."/>
            <person name="Morono Y."/>
            <person name="Uchiyama I."/>
            <person name="Ito T."/>
            <person name="Fujiyama A."/>
            <person name="Inagaki F."/>
            <person name="Takami H."/>
        </authorList>
    </citation>
    <scope>NUCLEOTIDE SEQUENCE</scope>
    <source>
        <strain evidence="4">Expedition CK06-06</strain>
    </source>
</reference>
<evidence type="ECO:0000256" key="1">
    <source>
        <dbReference type="ARBA" id="ARBA00001933"/>
    </source>
</evidence>
<dbReference type="PANTHER" id="PTHR43727">
    <property type="entry name" value="DIAMINOPIMELATE DECARBOXYLASE"/>
    <property type="match status" value="1"/>
</dbReference>
<dbReference type="PANTHER" id="PTHR43727:SF2">
    <property type="entry name" value="GROUP IV DECARBOXYLASE"/>
    <property type="match status" value="1"/>
</dbReference>
<protein>
    <recommendedName>
        <fullName evidence="3">Orn/DAP/Arg decarboxylase 2 N-terminal domain-containing protein</fullName>
    </recommendedName>
</protein>
<dbReference type="EMBL" id="BARU01047017">
    <property type="protein sequence ID" value="GAH95656.1"/>
    <property type="molecule type" value="Genomic_DNA"/>
</dbReference>
<dbReference type="PROSITE" id="PS00878">
    <property type="entry name" value="ODR_DC_2_1"/>
    <property type="match status" value="1"/>
</dbReference>
<comment type="caution">
    <text evidence="4">The sequence shown here is derived from an EMBL/GenBank/DDBJ whole genome shotgun (WGS) entry which is preliminary data.</text>
</comment>
<dbReference type="InterPro" id="IPR029066">
    <property type="entry name" value="PLP-binding_barrel"/>
</dbReference>
<dbReference type="GO" id="GO:0009089">
    <property type="term" value="P:lysine biosynthetic process via diaminopimelate"/>
    <property type="evidence" value="ECO:0007669"/>
    <property type="project" value="TreeGrafter"/>
</dbReference>
<dbReference type="Gene3D" id="3.20.20.10">
    <property type="entry name" value="Alanine racemase"/>
    <property type="match status" value="1"/>
</dbReference>
<evidence type="ECO:0000256" key="2">
    <source>
        <dbReference type="ARBA" id="ARBA00022898"/>
    </source>
</evidence>
<evidence type="ECO:0000259" key="3">
    <source>
        <dbReference type="Pfam" id="PF02784"/>
    </source>
</evidence>
<comment type="cofactor">
    <cofactor evidence="1">
        <name>pyridoxal 5'-phosphate</name>
        <dbReference type="ChEBI" id="CHEBI:597326"/>
    </cofactor>
</comment>
<evidence type="ECO:0000313" key="4">
    <source>
        <dbReference type="EMBL" id="GAH95656.1"/>
    </source>
</evidence>
<feature type="non-terminal residue" evidence="4">
    <location>
        <position position="75"/>
    </location>
</feature>
<proteinExistence type="predicted"/>
<sequence>MFTKSTIQKFRELPTPFYYYDIPLLKKTLQRVSQEAGKYDYHVHYAVKANANDKILKIIRKYGFGADCVSGKEIA</sequence>
<dbReference type="GO" id="GO:0008836">
    <property type="term" value="F:diaminopimelate decarboxylase activity"/>
    <property type="evidence" value="ECO:0007669"/>
    <property type="project" value="TreeGrafter"/>
</dbReference>
<feature type="domain" description="Orn/DAP/Arg decarboxylase 2 N-terminal" evidence="3">
    <location>
        <begin position="26"/>
        <end position="74"/>
    </location>
</feature>